<proteinExistence type="predicted"/>
<evidence type="ECO:0000313" key="6">
    <source>
        <dbReference type="EMBL" id="KJH46039.1"/>
    </source>
</evidence>
<accession>A0A0D8XQG6</accession>
<dbReference type="OrthoDB" id="10068874at2759"/>
<dbReference type="PANTHER" id="PTHR23235:SF158">
    <property type="entry name" value="C2H2-TYPE DOMAIN-CONTAINING PROTEIN"/>
    <property type="match status" value="1"/>
</dbReference>
<dbReference type="PROSITE" id="PS50157">
    <property type="entry name" value="ZINC_FINGER_C2H2_2"/>
    <property type="match status" value="1"/>
</dbReference>
<dbReference type="InterPro" id="IPR013087">
    <property type="entry name" value="Znf_C2H2_type"/>
</dbReference>
<evidence type="ECO:0000256" key="4">
    <source>
        <dbReference type="PROSITE-ProRule" id="PRU00042"/>
    </source>
</evidence>
<evidence type="ECO:0000313" key="7">
    <source>
        <dbReference type="Proteomes" id="UP000053766"/>
    </source>
</evidence>
<dbReference type="PANTHER" id="PTHR23235">
    <property type="entry name" value="KRUEPPEL-LIKE TRANSCRIPTION FACTOR"/>
    <property type="match status" value="1"/>
</dbReference>
<keyword evidence="2 4" id="KW-0863">Zinc-finger</keyword>
<sequence length="76" mass="9033">MDLIDKDSKMFFIIRTHTNERPYQCTHCDKKFTDSSTLTKHLRTHTVTLTKNISWSLIPKEINVMVLIQRDLHMDT</sequence>
<dbReference type="Pfam" id="PF00096">
    <property type="entry name" value="zf-C2H2"/>
    <property type="match status" value="1"/>
</dbReference>
<protein>
    <submittedName>
        <fullName evidence="6">Zinc finger, C2H2 type</fullName>
    </submittedName>
</protein>
<reference evidence="7" key="2">
    <citation type="journal article" date="2016" name="Sci. Rep.">
        <title>Dictyocaulus viviparus genome, variome and transcriptome elucidate lungworm biology and support future intervention.</title>
        <authorList>
            <person name="McNulty S.N."/>
            <person name="Strube C."/>
            <person name="Rosa B.A."/>
            <person name="Martin J.C."/>
            <person name="Tyagi R."/>
            <person name="Choi Y.J."/>
            <person name="Wang Q."/>
            <person name="Hallsworth Pepin K."/>
            <person name="Zhang X."/>
            <person name="Ozersky P."/>
            <person name="Wilson R.K."/>
            <person name="Sternberg P.W."/>
            <person name="Gasser R.B."/>
            <person name="Mitreva M."/>
        </authorList>
    </citation>
    <scope>NUCLEOTIDE SEQUENCE [LARGE SCALE GENOMIC DNA]</scope>
    <source>
        <strain evidence="7">HannoverDv2000</strain>
    </source>
</reference>
<dbReference type="AlphaFoldDB" id="A0A0D8XQG6"/>
<dbReference type="EMBL" id="KN716372">
    <property type="protein sequence ID" value="KJH46039.1"/>
    <property type="molecule type" value="Genomic_DNA"/>
</dbReference>
<dbReference type="SUPFAM" id="SSF57667">
    <property type="entry name" value="beta-beta-alpha zinc fingers"/>
    <property type="match status" value="1"/>
</dbReference>
<organism evidence="6 7">
    <name type="scientific">Dictyocaulus viviparus</name>
    <name type="common">Bovine lungworm</name>
    <dbReference type="NCBI Taxonomy" id="29172"/>
    <lineage>
        <taxon>Eukaryota</taxon>
        <taxon>Metazoa</taxon>
        <taxon>Ecdysozoa</taxon>
        <taxon>Nematoda</taxon>
        <taxon>Chromadorea</taxon>
        <taxon>Rhabditida</taxon>
        <taxon>Rhabditina</taxon>
        <taxon>Rhabditomorpha</taxon>
        <taxon>Strongyloidea</taxon>
        <taxon>Metastrongylidae</taxon>
        <taxon>Dictyocaulus</taxon>
    </lineage>
</organism>
<name>A0A0D8XQG6_DICVI</name>
<dbReference type="STRING" id="29172.A0A0D8XQG6"/>
<dbReference type="GO" id="GO:0000978">
    <property type="term" value="F:RNA polymerase II cis-regulatory region sequence-specific DNA binding"/>
    <property type="evidence" value="ECO:0007669"/>
    <property type="project" value="TreeGrafter"/>
</dbReference>
<dbReference type="Proteomes" id="UP000053766">
    <property type="component" value="Unassembled WGS sequence"/>
</dbReference>
<feature type="domain" description="C2H2-type" evidence="5">
    <location>
        <begin position="23"/>
        <end position="46"/>
    </location>
</feature>
<dbReference type="FunFam" id="3.30.160.60:FF:000831">
    <property type="entry name" value="Zinc finger and BTB domain-containing protein 17"/>
    <property type="match status" value="1"/>
</dbReference>
<dbReference type="Gene3D" id="3.30.160.60">
    <property type="entry name" value="Classic Zinc Finger"/>
    <property type="match status" value="1"/>
</dbReference>
<gene>
    <name evidence="6" type="ORF">DICVIV_07889</name>
</gene>
<dbReference type="InterPro" id="IPR036236">
    <property type="entry name" value="Znf_C2H2_sf"/>
</dbReference>
<evidence type="ECO:0000259" key="5">
    <source>
        <dbReference type="PROSITE" id="PS50157"/>
    </source>
</evidence>
<dbReference type="GO" id="GO:0008270">
    <property type="term" value="F:zinc ion binding"/>
    <property type="evidence" value="ECO:0007669"/>
    <property type="project" value="UniProtKB-KW"/>
</dbReference>
<dbReference type="SMART" id="SM00355">
    <property type="entry name" value="ZnF_C2H2"/>
    <property type="match status" value="1"/>
</dbReference>
<evidence type="ECO:0000256" key="1">
    <source>
        <dbReference type="ARBA" id="ARBA00022723"/>
    </source>
</evidence>
<keyword evidence="1" id="KW-0479">Metal-binding</keyword>
<evidence type="ECO:0000256" key="3">
    <source>
        <dbReference type="ARBA" id="ARBA00022833"/>
    </source>
</evidence>
<evidence type="ECO:0000256" key="2">
    <source>
        <dbReference type="ARBA" id="ARBA00022771"/>
    </source>
</evidence>
<dbReference type="PROSITE" id="PS00028">
    <property type="entry name" value="ZINC_FINGER_C2H2_1"/>
    <property type="match status" value="1"/>
</dbReference>
<keyword evidence="3" id="KW-0862">Zinc</keyword>
<keyword evidence="7" id="KW-1185">Reference proteome</keyword>
<dbReference type="GO" id="GO:0000981">
    <property type="term" value="F:DNA-binding transcription factor activity, RNA polymerase II-specific"/>
    <property type="evidence" value="ECO:0007669"/>
    <property type="project" value="TreeGrafter"/>
</dbReference>
<reference evidence="6 7" key="1">
    <citation type="submission" date="2013-11" db="EMBL/GenBank/DDBJ databases">
        <title>Draft genome of the bovine lungworm Dictyocaulus viviparus.</title>
        <authorList>
            <person name="Mitreva M."/>
        </authorList>
    </citation>
    <scope>NUCLEOTIDE SEQUENCE [LARGE SCALE GENOMIC DNA]</scope>
    <source>
        <strain evidence="6 7">HannoverDv2000</strain>
    </source>
</reference>